<evidence type="ECO:0000256" key="2">
    <source>
        <dbReference type="ARBA" id="ARBA00022679"/>
    </source>
</evidence>
<dbReference type="InterPro" id="IPR029063">
    <property type="entry name" value="SAM-dependent_MTases_sf"/>
</dbReference>
<dbReference type="eggNOG" id="COG4106">
    <property type="taxonomic scope" value="Bacteria"/>
</dbReference>
<evidence type="ECO:0000313" key="8">
    <source>
        <dbReference type="Proteomes" id="UP000028984"/>
    </source>
</evidence>
<evidence type="ECO:0000313" key="7">
    <source>
        <dbReference type="EMBL" id="KFI88362.1"/>
    </source>
</evidence>
<dbReference type="PANTHER" id="PTHR43464">
    <property type="entry name" value="METHYLTRANSFERASE"/>
    <property type="match status" value="1"/>
</dbReference>
<organism evidence="7 8">
    <name type="scientific">Bifidobacterium reuteri DSM 23975</name>
    <dbReference type="NCBI Taxonomy" id="1437610"/>
    <lineage>
        <taxon>Bacteria</taxon>
        <taxon>Bacillati</taxon>
        <taxon>Actinomycetota</taxon>
        <taxon>Actinomycetes</taxon>
        <taxon>Bifidobacteriales</taxon>
        <taxon>Bifidobacteriaceae</taxon>
        <taxon>Bifidobacterium</taxon>
    </lineage>
</organism>
<dbReference type="EC" id="2.1.1.197" evidence="7"/>
<keyword evidence="1 7" id="KW-0489">Methyltransferase</keyword>
<dbReference type="eggNOG" id="COG4928">
    <property type="taxonomic scope" value="Bacteria"/>
</dbReference>
<dbReference type="SUPFAM" id="SSF53335">
    <property type="entry name" value="S-adenosyl-L-methionine-dependent methyltransferases"/>
    <property type="match status" value="1"/>
</dbReference>
<dbReference type="EMBL" id="JGZK01000001">
    <property type="protein sequence ID" value="KFI88362.1"/>
    <property type="molecule type" value="Genomic_DNA"/>
</dbReference>
<evidence type="ECO:0000256" key="4">
    <source>
        <dbReference type="SAM" id="MobiDB-lite"/>
    </source>
</evidence>
<dbReference type="Pfam" id="PF07693">
    <property type="entry name" value="KAP_NTPase"/>
    <property type="match status" value="1"/>
</dbReference>
<dbReference type="RefSeq" id="WP_044089368.1">
    <property type="nucleotide sequence ID" value="NZ_JDUW01000008.1"/>
</dbReference>
<evidence type="ECO:0000259" key="6">
    <source>
        <dbReference type="Pfam" id="PF13847"/>
    </source>
</evidence>
<reference evidence="7 8" key="1">
    <citation type="submission" date="2014-03" db="EMBL/GenBank/DDBJ databases">
        <title>Genomics of Bifidobacteria.</title>
        <authorList>
            <person name="Ventura M."/>
            <person name="Milani C."/>
            <person name="Lugli G.A."/>
        </authorList>
    </citation>
    <scope>NUCLEOTIDE SEQUENCE [LARGE SCALE GENOMIC DNA]</scope>
    <source>
        <strain evidence="7 8">DSM 23975</strain>
    </source>
</reference>
<feature type="compositionally biased region" description="Basic and acidic residues" evidence="4">
    <location>
        <begin position="1"/>
        <end position="14"/>
    </location>
</feature>
<dbReference type="GO" id="GO:0032259">
    <property type="term" value="P:methylation"/>
    <property type="evidence" value="ECO:0007669"/>
    <property type="project" value="UniProtKB-KW"/>
</dbReference>
<dbReference type="InterPro" id="IPR025714">
    <property type="entry name" value="Methyltranfer_dom"/>
</dbReference>
<dbReference type="Gene3D" id="3.40.50.150">
    <property type="entry name" value="Vaccinia Virus protein VP39"/>
    <property type="match status" value="1"/>
</dbReference>
<gene>
    <name evidence="7" type="ORF">BREU_0475</name>
</gene>
<feature type="domain" description="Methyltransferase" evidence="6">
    <location>
        <begin position="516"/>
        <end position="638"/>
    </location>
</feature>
<sequence length="759" mass="85684">MRAYDKSINREKGKAMTRVSSIPSSASSASPEPLHAQIDVRLAAQPASTGNGGKAPTKYLASDIPLASSDEDRFGVGSYVDSLCNFIRNSSTPLTVAIQGEWGSGKTSFMRMIESQLCDRRLPDTSRFDAIWLETWNLFLESDQEDAAKKLFISLVSQLSDHFDKPKSSQDSQRAEGIKRSIRTISTVALNMLNVETESVDRLWNTVGLDGPARSGRVSDVKKSLEQIIDSEVSAPDNGVTDKGFIIFVDDLDRLDPGMAVVLLETMKNLFDIRNCVFVLAVDFDVVKLGITQKYGRERINGRNVAQDFFDKIIQLPFNVPVSQYDVMPMITERLKAMRLLPEEWQYASLSRQIENIFLLTTNKNPRSIKNILNSLQIMVEMERRSSGVPEYRLMLLLLVAMHKAFPTTYALLSQTIQPVDDWGPMLSTLFDDSPQGQRNRDRVGQLLAIYADLYQECIDKGVPINPLFGTVNIMGGHDNASSHVRYNGERYDRTSQTQHKQGIKLIDDTDFSWLSGRRVLDVGCGNGRTTIEMWDENRDMIVSAIDLSEGQIKKAYENYDKHLTALDAAHGSSDSTRASTYRGRINFRVEDAEQLSKRERYDLVFSNSALHWARRPKRTYTALFRALRPGGELAVHQGGHDTYRGLHANARLAIANLGFDDKFPEGWAFPAFYPTKTEMEGMLDSIGFEHIDVEEVESEDPNPLVLTNAFAVASLIFYRTEAMSDNEYEALEREFKRLCAEHLDPYTNRLYIHARKPR</sequence>
<keyword evidence="3" id="KW-0949">S-adenosyl-L-methionine</keyword>
<keyword evidence="2 7" id="KW-0808">Transferase</keyword>
<feature type="domain" description="KAP NTPase" evidence="5">
    <location>
        <begin position="79"/>
        <end position="380"/>
    </location>
</feature>
<accession>A0A087CYL2</accession>
<dbReference type="InterPro" id="IPR011646">
    <property type="entry name" value="KAP_P-loop"/>
</dbReference>
<keyword evidence="8" id="KW-1185">Reference proteome</keyword>
<dbReference type="OrthoDB" id="88903at2"/>
<dbReference type="SUPFAM" id="SSF52540">
    <property type="entry name" value="P-loop containing nucleoside triphosphate hydrolases"/>
    <property type="match status" value="1"/>
</dbReference>
<name>A0A087CYL2_9BIFI</name>
<feature type="compositionally biased region" description="Low complexity" evidence="4">
    <location>
        <begin position="20"/>
        <end position="31"/>
    </location>
</feature>
<dbReference type="CDD" id="cd02440">
    <property type="entry name" value="AdoMet_MTases"/>
    <property type="match status" value="1"/>
</dbReference>
<evidence type="ECO:0000256" key="3">
    <source>
        <dbReference type="ARBA" id="ARBA00022691"/>
    </source>
</evidence>
<dbReference type="Pfam" id="PF13847">
    <property type="entry name" value="Methyltransf_31"/>
    <property type="match status" value="1"/>
</dbReference>
<dbReference type="PANTHER" id="PTHR43464:SF19">
    <property type="entry name" value="UBIQUINONE BIOSYNTHESIS O-METHYLTRANSFERASE, MITOCHONDRIAL"/>
    <property type="match status" value="1"/>
</dbReference>
<dbReference type="Proteomes" id="UP000028984">
    <property type="component" value="Unassembled WGS sequence"/>
</dbReference>
<dbReference type="GO" id="GO:0102130">
    <property type="term" value="F:malonyl-CoA methyltransferase activity"/>
    <property type="evidence" value="ECO:0007669"/>
    <property type="project" value="UniProtKB-EC"/>
</dbReference>
<feature type="region of interest" description="Disordered" evidence="4">
    <location>
        <begin position="1"/>
        <end position="33"/>
    </location>
</feature>
<dbReference type="AlphaFoldDB" id="A0A087CYL2"/>
<proteinExistence type="predicted"/>
<dbReference type="STRING" id="1437610.BREU_0475"/>
<dbReference type="Gene3D" id="3.40.50.300">
    <property type="entry name" value="P-loop containing nucleotide triphosphate hydrolases"/>
    <property type="match status" value="1"/>
</dbReference>
<comment type="caution">
    <text evidence="7">The sequence shown here is derived from an EMBL/GenBank/DDBJ whole genome shotgun (WGS) entry which is preliminary data.</text>
</comment>
<dbReference type="InterPro" id="IPR027417">
    <property type="entry name" value="P-loop_NTPase"/>
</dbReference>
<evidence type="ECO:0000259" key="5">
    <source>
        <dbReference type="Pfam" id="PF07693"/>
    </source>
</evidence>
<protein>
    <submittedName>
        <fullName evidence="7">KAP P-loop domain-containing protein</fullName>
        <ecNumber evidence="7">2.1.1.197</ecNumber>
    </submittedName>
</protein>
<evidence type="ECO:0000256" key="1">
    <source>
        <dbReference type="ARBA" id="ARBA00022603"/>
    </source>
</evidence>